<name>A0A8I2B8Y9_BACIU</name>
<evidence type="ECO:0000313" key="1">
    <source>
        <dbReference type="EMBL" id="MBO3794310.1"/>
    </source>
</evidence>
<evidence type="ECO:0000313" key="2">
    <source>
        <dbReference type="Proteomes" id="UP000665181"/>
    </source>
</evidence>
<sequence>MNPKLANLNPKALEYFKKELNQIKDMNLSNLFYNALAVAPQSFHDDKETQKIVKSAFYILKGILEARKVEGPVMDAMLGTVLLCDIMINELDDNMKDLHTVAVRKYLEDKRVDKDVQQQFWQNIMRGIESHEGPNGASPLLDSKPGTAEAEITYAFMIARMKFINLDWEVINNEAGNKE</sequence>
<protein>
    <submittedName>
        <fullName evidence="1">Uncharacterized protein</fullName>
    </submittedName>
</protein>
<comment type="caution">
    <text evidence="1">The sequence shown here is derived from an EMBL/GenBank/DDBJ whole genome shotgun (WGS) entry which is preliminary data.</text>
</comment>
<organism evidence="1 2">
    <name type="scientific">Bacillus subtilis</name>
    <dbReference type="NCBI Taxonomy" id="1423"/>
    <lineage>
        <taxon>Bacteria</taxon>
        <taxon>Bacillati</taxon>
        <taxon>Bacillota</taxon>
        <taxon>Bacilli</taxon>
        <taxon>Bacillales</taxon>
        <taxon>Bacillaceae</taxon>
        <taxon>Bacillus</taxon>
    </lineage>
</organism>
<dbReference type="EMBL" id="JAGFPW010000005">
    <property type="protein sequence ID" value="MBO3794310.1"/>
    <property type="molecule type" value="Genomic_DNA"/>
</dbReference>
<gene>
    <name evidence="1" type="ORF">J5227_08305</name>
</gene>
<accession>A0A8I2B8Y9</accession>
<dbReference type="Proteomes" id="UP000665181">
    <property type="component" value="Unassembled WGS sequence"/>
</dbReference>
<reference evidence="1" key="1">
    <citation type="submission" date="2021-03" db="EMBL/GenBank/DDBJ databases">
        <title>Isolation of Bacillus subtilis from fermented food sample.</title>
        <authorList>
            <person name="Lakshmanan V."/>
            <person name="Athira K."/>
            <person name="Rajagopal K."/>
        </authorList>
    </citation>
    <scope>NUCLEOTIDE SEQUENCE</scope>
    <source>
        <strain evidence="1">S1</strain>
    </source>
</reference>
<dbReference type="RefSeq" id="WP_163190236.1">
    <property type="nucleotide sequence ID" value="NZ_JAGFPW010000005.1"/>
</dbReference>
<proteinExistence type="predicted"/>
<dbReference type="AlphaFoldDB" id="A0A8I2B8Y9"/>